<protein>
    <submittedName>
        <fullName evidence="1">Uncharacterized protein</fullName>
    </submittedName>
</protein>
<evidence type="ECO:0000313" key="1">
    <source>
        <dbReference type="EMBL" id="QDE67132.1"/>
    </source>
</evidence>
<evidence type="ECO:0000313" key="2">
    <source>
        <dbReference type="Proteomes" id="UP000320179"/>
    </source>
</evidence>
<organism evidence="1 2">
    <name type="scientific">Myxococcus xanthus</name>
    <dbReference type="NCBI Taxonomy" id="34"/>
    <lineage>
        <taxon>Bacteria</taxon>
        <taxon>Pseudomonadati</taxon>
        <taxon>Myxococcota</taxon>
        <taxon>Myxococcia</taxon>
        <taxon>Myxococcales</taxon>
        <taxon>Cystobacterineae</taxon>
        <taxon>Myxococcaceae</taxon>
        <taxon>Myxococcus</taxon>
    </lineage>
</organism>
<proteinExistence type="predicted"/>
<dbReference type="Proteomes" id="UP000320179">
    <property type="component" value="Chromosome"/>
</dbReference>
<dbReference type="AlphaFoldDB" id="A0AAE6KRC5"/>
<name>A0AAE6KRC5_MYXXA</name>
<reference evidence="1 2" key="1">
    <citation type="journal article" date="2019" name="Science">
        <title>Social genes are selection hotspots in kin groups of a soil microbe.</title>
        <authorList>
            <person name="Wielgoss S."/>
            <person name="Wolfensberger R."/>
            <person name="Sun L."/>
            <person name="Fiegna F."/>
            <person name="Velicer G.J."/>
        </authorList>
    </citation>
    <scope>NUCLEOTIDE SEQUENCE [LARGE SCALE GENOMIC DNA]</scope>
    <source>
        <strain evidence="1 2">MC3.5.9c15</strain>
    </source>
</reference>
<sequence>MCGGCRIKTLEADLPSILEQLRSAPSAPQIHFDLAQFAIECLRQTMNRLNDSANSISEAKQFRRHINGILDLY</sequence>
<accession>A0AAE6KRC5</accession>
<gene>
    <name evidence="1" type="ORF">BHS09_09045</name>
</gene>
<dbReference type="EMBL" id="CP017174">
    <property type="protein sequence ID" value="QDE67132.1"/>
    <property type="molecule type" value="Genomic_DNA"/>
</dbReference>